<organism evidence="1 2">
    <name type="scientific">Paenibacillus mesotrionivorans</name>
    <dbReference type="NCBI Taxonomy" id="3160968"/>
    <lineage>
        <taxon>Bacteria</taxon>
        <taxon>Bacillati</taxon>
        <taxon>Bacillota</taxon>
        <taxon>Bacilli</taxon>
        <taxon>Bacillales</taxon>
        <taxon>Paenibacillaceae</taxon>
        <taxon>Paenibacillus</taxon>
    </lineage>
</organism>
<evidence type="ECO:0000313" key="2">
    <source>
        <dbReference type="Proteomes" id="UP001631969"/>
    </source>
</evidence>
<proteinExistence type="predicted"/>
<evidence type="ECO:0000313" key="1">
    <source>
        <dbReference type="EMBL" id="MFM9331255.1"/>
    </source>
</evidence>
<dbReference type="EMBL" id="JBJURJ010000017">
    <property type="protein sequence ID" value="MFM9331255.1"/>
    <property type="molecule type" value="Genomic_DNA"/>
</dbReference>
<accession>A0ACC7P4P9</accession>
<name>A0ACC7P4P9_9BACL</name>
<comment type="caution">
    <text evidence="1">The sequence shown here is derived from an EMBL/GenBank/DDBJ whole genome shotgun (WGS) entry which is preliminary data.</text>
</comment>
<sequence length="159" mass="18271">MKAYMLQQYSYHMWANEQVFRHVESLPAEVFLKEVQLGFSSVAEAMAHILAVDEIWFARLKGESPVGLATTSFTSVRQAAQSFRQLLQENLDYLKEQEDFHRIVSYKSIKGEPFHNTVVEIIQQVVNHGTYHRGNITTLLRSQGYKGAVTDYVAFLRAK</sequence>
<protein>
    <submittedName>
        <fullName evidence="1">DinB family protein</fullName>
    </submittedName>
</protein>
<dbReference type="Proteomes" id="UP001631969">
    <property type="component" value="Unassembled WGS sequence"/>
</dbReference>
<keyword evidence="2" id="KW-1185">Reference proteome</keyword>
<gene>
    <name evidence="1" type="ORF">ACI1P1_23450</name>
</gene>
<reference evidence="1" key="1">
    <citation type="submission" date="2024-12" db="EMBL/GenBank/DDBJ databases">
        <authorList>
            <person name="Wu N."/>
        </authorList>
    </citation>
    <scope>NUCLEOTIDE SEQUENCE</scope>
    <source>
        <strain evidence="1">P15</strain>
    </source>
</reference>